<feature type="domain" description="Methyltransferase FkbM" evidence="1">
    <location>
        <begin position="14"/>
        <end position="178"/>
    </location>
</feature>
<dbReference type="NCBIfam" id="TIGR01444">
    <property type="entry name" value="fkbM_fam"/>
    <property type="match status" value="1"/>
</dbReference>
<accession>A0ABN1N511</accession>
<sequence length="198" mass="22799">MFRLIGIKKPSYLDIGAHHPEFLSNTALFYNKGCRGLNIEPNPILFNEFLIKRKKDINLNIGIGPKEEILDFYCMKDSTLSTFSKKEYDLLISSKKELDYLSKIKVVPISDVLEKYFDSKFPDLLSIDVEGLDLEILKTIDFSLFSPKVICVETSGYSPDGRGLKNIEMINFLEDQGYFEYSNTYLNSIFVLKSIWFA</sequence>
<evidence type="ECO:0000313" key="2">
    <source>
        <dbReference type="EMBL" id="GAA0880884.1"/>
    </source>
</evidence>
<dbReference type="SUPFAM" id="SSF53335">
    <property type="entry name" value="S-adenosyl-L-methionine-dependent methyltransferases"/>
    <property type="match status" value="1"/>
</dbReference>
<dbReference type="InterPro" id="IPR006342">
    <property type="entry name" value="FkbM_mtfrase"/>
</dbReference>
<keyword evidence="3" id="KW-1185">Reference proteome</keyword>
<dbReference type="EMBL" id="BAAAFI010000047">
    <property type="protein sequence ID" value="GAA0880884.1"/>
    <property type="molecule type" value="Genomic_DNA"/>
</dbReference>
<evidence type="ECO:0000259" key="1">
    <source>
        <dbReference type="Pfam" id="PF05050"/>
    </source>
</evidence>
<dbReference type="InterPro" id="IPR053202">
    <property type="entry name" value="EGF_Rcpt_Signaling_Reg"/>
</dbReference>
<reference evidence="2 3" key="1">
    <citation type="journal article" date="2019" name="Int. J. Syst. Evol. Microbiol.">
        <title>The Global Catalogue of Microorganisms (GCM) 10K type strain sequencing project: providing services to taxonomists for standard genome sequencing and annotation.</title>
        <authorList>
            <consortium name="The Broad Institute Genomics Platform"/>
            <consortium name="The Broad Institute Genome Sequencing Center for Infectious Disease"/>
            <person name="Wu L."/>
            <person name="Ma J."/>
        </authorList>
    </citation>
    <scope>NUCLEOTIDE SEQUENCE [LARGE SCALE GENOMIC DNA]</scope>
    <source>
        <strain evidence="2 3">JCM 16112</strain>
    </source>
</reference>
<evidence type="ECO:0000313" key="3">
    <source>
        <dbReference type="Proteomes" id="UP001500469"/>
    </source>
</evidence>
<dbReference type="InterPro" id="IPR029063">
    <property type="entry name" value="SAM-dependent_MTases_sf"/>
</dbReference>
<organism evidence="2 3">
    <name type="scientific">Algoriphagus jejuensis</name>
    <dbReference type="NCBI Taxonomy" id="419934"/>
    <lineage>
        <taxon>Bacteria</taxon>
        <taxon>Pseudomonadati</taxon>
        <taxon>Bacteroidota</taxon>
        <taxon>Cytophagia</taxon>
        <taxon>Cytophagales</taxon>
        <taxon>Cyclobacteriaceae</taxon>
        <taxon>Algoriphagus</taxon>
    </lineage>
</organism>
<protein>
    <recommendedName>
        <fullName evidence="1">Methyltransferase FkbM domain-containing protein</fullName>
    </recommendedName>
</protein>
<dbReference type="Pfam" id="PF05050">
    <property type="entry name" value="Methyltransf_21"/>
    <property type="match status" value="1"/>
</dbReference>
<proteinExistence type="predicted"/>
<gene>
    <name evidence="2" type="ORF">GCM10009119_38540</name>
</gene>
<dbReference type="PANTHER" id="PTHR34009">
    <property type="entry name" value="PROTEIN STAR"/>
    <property type="match status" value="1"/>
</dbReference>
<dbReference type="Gene3D" id="3.40.50.150">
    <property type="entry name" value="Vaccinia Virus protein VP39"/>
    <property type="match status" value="1"/>
</dbReference>
<comment type="caution">
    <text evidence="2">The sequence shown here is derived from an EMBL/GenBank/DDBJ whole genome shotgun (WGS) entry which is preliminary data.</text>
</comment>
<name>A0ABN1N511_9BACT</name>
<dbReference type="Proteomes" id="UP001500469">
    <property type="component" value="Unassembled WGS sequence"/>
</dbReference>
<dbReference type="PANTHER" id="PTHR34009:SF2">
    <property type="entry name" value="PROTEIN STAR"/>
    <property type="match status" value="1"/>
</dbReference>